<evidence type="ECO:0000256" key="4">
    <source>
        <dbReference type="ARBA" id="ARBA00022840"/>
    </source>
</evidence>
<dbReference type="InterPro" id="IPR050763">
    <property type="entry name" value="ABC_transporter_ATP-binding"/>
</dbReference>
<organism evidence="6 7">
    <name type="scientific">Mycoplasmopsis synoviae</name>
    <name type="common">Mycoplasma synoviae</name>
    <dbReference type="NCBI Taxonomy" id="2109"/>
    <lineage>
        <taxon>Bacteria</taxon>
        <taxon>Bacillati</taxon>
        <taxon>Mycoplasmatota</taxon>
        <taxon>Mycoplasmoidales</taxon>
        <taxon>Metamycoplasmataceae</taxon>
        <taxon>Mycoplasmopsis</taxon>
    </lineage>
</organism>
<evidence type="ECO:0000313" key="6">
    <source>
        <dbReference type="EMBL" id="SYV93635.1"/>
    </source>
</evidence>
<evidence type="ECO:0000256" key="2">
    <source>
        <dbReference type="ARBA" id="ARBA00022448"/>
    </source>
</evidence>
<dbReference type="Proteomes" id="UP000259328">
    <property type="component" value="Chromosome"/>
</dbReference>
<dbReference type="GO" id="GO:0005524">
    <property type="term" value="F:ATP binding"/>
    <property type="evidence" value="ECO:0007669"/>
    <property type="project" value="UniProtKB-KW"/>
</dbReference>
<dbReference type="InterPro" id="IPR017871">
    <property type="entry name" value="ABC_transporter-like_CS"/>
</dbReference>
<comment type="similarity">
    <text evidence="1">Belongs to the ABC transporter superfamily.</text>
</comment>
<dbReference type="Pfam" id="PF00005">
    <property type="entry name" value="ABC_tran"/>
    <property type="match status" value="1"/>
</dbReference>
<reference evidence="7" key="1">
    <citation type="submission" date="2018-06" db="EMBL/GenBank/DDBJ databases">
        <authorList>
            <consortium name="Pathogen Informatics"/>
        </authorList>
    </citation>
    <scope>NUCLEOTIDE SEQUENCE [LARGE SCALE GENOMIC DNA]</scope>
    <source>
        <strain evidence="7">NCTC10124</strain>
    </source>
</reference>
<keyword evidence="6" id="KW-0378">Hydrolase</keyword>
<dbReference type="EMBL" id="LS991953">
    <property type="protein sequence ID" value="SYV93635.1"/>
    <property type="molecule type" value="Genomic_DNA"/>
</dbReference>
<keyword evidence="3" id="KW-0547">Nucleotide-binding</keyword>
<evidence type="ECO:0000259" key="5">
    <source>
        <dbReference type="PROSITE" id="PS50893"/>
    </source>
</evidence>
<dbReference type="AlphaFoldDB" id="A0A3B0PFR9"/>
<gene>
    <name evidence="6" type="primary">lptB</name>
    <name evidence="6" type="ORF">NCTC10124_01389</name>
</gene>
<accession>A0A3B0PFR9</accession>
<evidence type="ECO:0000313" key="7">
    <source>
        <dbReference type="Proteomes" id="UP000259328"/>
    </source>
</evidence>
<protein>
    <submittedName>
        <fullName evidence="6">ABC transporter ATP-binding protein</fullName>
        <ecNumber evidence="6">3.6.3.-</ecNumber>
    </submittedName>
</protein>
<dbReference type="SUPFAM" id="SSF52540">
    <property type="entry name" value="P-loop containing nucleoside triphosphate hydrolases"/>
    <property type="match status" value="1"/>
</dbReference>
<keyword evidence="2" id="KW-0813">Transport</keyword>
<feature type="non-terminal residue" evidence="6">
    <location>
        <position position="180"/>
    </location>
</feature>
<dbReference type="PROSITE" id="PS00211">
    <property type="entry name" value="ABC_TRANSPORTER_1"/>
    <property type="match status" value="1"/>
</dbReference>
<dbReference type="Gene3D" id="3.40.50.300">
    <property type="entry name" value="P-loop containing nucleotide triphosphate hydrolases"/>
    <property type="match status" value="1"/>
</dbReference>
<evidence type="ECO:0000256" key="3">
    <source>
        <dbReference type="ARBA" id="ARBA00022741"/>
    </source>
</evidence>
<proteinExistence type="inferred from homology"/>
<dbReference type="InterPro" id="IPR003439">
    <property type="entry name" value="ABC_transporter-like_ATP-bd"/>
</dbReference>
<dbReference type="EC" id="3.6.3.-" evidence="6"/>
<name>A0A3B0PFR9_MYCSY</name>
<keyword evidence="4 6" id="KW-0067">ATP-binding</keyword>
<sequence>MQNKDIVLNVKSLTKTFKKYKALDNLSFKVYKKQLYGFLGINGAGKSTTLNIIMGLLSKDSGEIELFGENIKGDFTKIRNNIGIVFQSSILDSNLTVYENLYSRLLLYKNNFKGKKIKEVVSEIISEFKLEDLVNQKYGTLSGGQKRRVDIARALAHKPSILFLDEPTTGLDPVSKKLVW</sequence>
<feature type="domain" description="ABC transporter" evidence="5">
    <location>
        <begin position="8"/>
        <end position="179"/>
    </location>
</feature>
<dbReference type="PANTHER" id="PTHR42711:SF5">
    <property type="entry name" value="ABC TRANSPORTER ATP-BINDING PROTEIN NATA"/>
    <property type="match status" value="1"/>
</dbReference>
<dbReference type="PANTHER" id="PTHR42711">
    <property type="entry name" value="ABC TRANSPORTER ATP-BINDING PROTEIN"/>
    <property type="match status" value="1"/>
</dbReference>
<dbReference type="PROSITE" id="PS50893">
    <property type="entry name" value="ABC_TRANSPORTER_2"/>
    <property type="match status" value="1"/>
</dbReference>
<dbReference type="InterPro" id="IPR027417">
    <property type="entry name" value="P-loop_NTPase"/>
</dbReference>
<dbReference type="GO" id="GO:0016887">
    <property type="term" value="F:ATP hydrolysis activity"/>
    <property type="evidence" value="ECO:0007669"/>
    <property type="project" value="InterPro"/>
</dbReference>
<evidence type="ECO:0000256" key="1">
    <source>
        <dbReference type="ARBA" id="ARBA00005417"/>
    </source>
</evidence>